<dbReference type="EMBL" id="AHKH01000008">
    <property type="protein sequence ID" value="EHQ63529.1"/>
    <property type="molecule type" value="Genomic_DNA"/>
</dbReference>
<organism evidence="1 2">
    <name type="scientific">Paenibacillus dendritiformis C454</name>
    <dbReference type="NCBI Taxonomy" id="1131935"/>
    <lineage>
        <taxon>Bacteria</taxon>
        <taxon>Bacillati</taxon>
        <taxon>Bacillota</taxon>
        <taxon>Bacilli</taxon>
        <taxon>Bacillales</taxon>
        <taxon>Paenibacillaceae</taxon>
        <taxon>Paenibacillus</taxon>
    </lineage>
</organism>
<keyword evidence="2" id="KW-1185">Reference proteome</keyword>
<dbReference type="AlphaFoldDB" id="H3SC15"/>
<dbReference type="Proteomes" id="UP000003900">
    <property type="component" value="Unassembled WGS sequence"/>
</dbReference>
<comment type="caution">
    <text evidence="1">The sequence shown here is derived from an EMBL/GenBank/DDBJ whole genome shotgun (WGS) entry which is preliminary data.</text>
</comment>
<reference evidence="1 2" key="1">
    <citation type="journal article" date="2012" name="J. Bacteriol.">
        <title>Genome Sequence of the Pattern-Forming Social Bacterium Paenibacillus dendritiformis C454 Chiral Morphotype.</title>
        <authorList>
            <person name="Sirota-Madi A."/>
            <person name="Olender T."/>
            <person name="Helman Y."/>
            <person name="Brainis I."/>
            <person name="Finkelshtein A."/>
            <person name="Roth D."/>
            <person name="Hagai E."/>
            <person name="Leshkowitz D."/>
            <person name="Brodsky L."/>
            <person name="Galatenko V."/>
            <person name="Nikolaev V."/>
            <person name="Gutnick D.L."/>
            <person name="Lancet D."/>
            <person name="Ben-Jacob E."/>
        </authorList>
    </citation>
    <scope>NUCLEOTIDE SEQUENCE [LARGE SCALE GENOMIC DNA]</scope>
    <source>
        <strain evidence="1 2">C454</strain>
    </source>
</reference>
<evidence type="ECO:0000313" key="1">
    <source>
        <dbReference type="EMBL" id="EHQ63529.1"/>
    </source>
</evidence>
<sequence>MLHPVYTRKKKSLGIIPGLLPHMFDLQQKRSPTSTMPAELLFTGASGFNPSIIRIAVPRDRIRMEPGLQQPVDKPAVHIEEAVDKISDDNHGNNMPAAIYISTACA</sequence>
<protein>
    <submittedName>
        <fullName evidence="1">Uncharacterized protein</fullName>
    </submittedName>
</protein>
<accession>H3SC15</accession>
<gene>
    <name evidence="1" type="ORF">PDENDC454_05256</name>
</gene>
<proteinExistence type="predicted"/>
<name>H3SC15_9BACL</name>
<evidence type="ECO:0000313" key="2">
    <source>
        <dbReference type="Proteomes" id="UP000003900"/>
    </source>
</evidence>